<dbReference type="GO" id="GO:0031176">
    <property type="term" value="F:endo-1,4-beta-xylanase activity"/>
    <property type="evidence" value="ECO:0007669"/>
    <property type="project" value="UniProtKB-EC"/>
</dbReference>
<evidence type="ECO:0000256" key="5">
    <source>
        <dbReference type="ARBA" id="ARBA00022729"/>
    </source>
</evidence>
<keyword evidence="7" id="KW-0119">Carbohydrate metabolism</keyword>
<keyword evidence="4 11" id="KW-0858">Xylan degradation</keyword>
<evidence type="ECO:0000256" key="6">
    <source>
        <dbReference type="ARBA" id="ARBA00022801"/>
    </source>
</evidence>
<evidence type="ECO:0000256" key="7">
    <source>
        <dbReference type="ARBA" id="ARBA00023277"/>
    </source>
</evidence>
<evidence type="ECO:0000256" key="9">
    <source>
        <dbReference type="ARBA" id="ARBA00023326"/>
    </source>
</evidence>
<accession>A0A7U1BND9</accession>
<evidence type="ECO:0000256" key="3">
    <source>
        <dbReference type="ARBA" id="ARBA00012590"/>
    </source>
</evidence>
<evidence type="ECO:0000259" key="10">
    <source>
        <dbReference type="PROSITE" id="PS51760"/>
    </source>
</evidence>
<dbReference type="AlphaFoldDB" id="A0A7U1BND9"/>
<name>A0A7U1BND9_9ZZZZ</name>
<keyword evidence="5" id="KW-0732">Signal</keyword>
<dbReference type="InterPro" id="IPR017853">
    <property type="entry name" value="GH"/>
</dbReference>
<reference evidence="11" key="1">
    <citation type="journal article" date="2021" name="AMB Express">
        <title>Characterization of efficient xylanases from industrial-scale pulp and paper wastewater treatment microbiota.</title>
        <authorList>
            <person name="Wang J."/>
            <person name="Liang J."/>
            <person name="Li Y."/>
            <person name="Tian L."/>
            <person name="Wei Y."/>
        </authorList>
    </citation>
    <scope>NUCLEOTIDE SEQUENCE</scope>
</reference>
<dbReference type="PROSITE" id="PS51760">
    <property type="entry name" value="GH10_2"/>
    <property type="match status" value="1"/>
</dbReference>
<evidence type="ECO:0000256" key="8">
    <source>
        <dbReference type="ARBA" id="ARBA00023295"/>
    </source>
</evidence>
<dbReference type="EC" id="3.2.1.8" evidence="3"/>
<dbReference type="EMBL" id="MW124422">
    <property type="protein sequence ID" value="QQZ02680.1"/>
    <property type="molecule type" value="Genomic_DNA"/>
</dbReference>
<keyword evidence="8 11" id="KW-0326">Glycosidase</keyword>
<dbReference type="SUPFAM" id="SSF51445">
    <property type="entry name" value="(Trans)glycosidases"/>
    <property type="match status" value="1"/>
</dbReference>
<organism evidence="11">
    <name type="scientific">uncultured microorganism</name>
    <dbReference type="NCBI Taxonomy" id="358574"/>
    <lineage>
        <taxon>unclassified sequences</taxon>
        <taxon>environmental samples</taxon>
    </lineage>
</organism>
<keyword evidence="9" id="KW-0624">Polysaccharide degradation</keyword>
<comment type="catalytic activity">
    <reaction evidence="1">
        <text>Endohydrolysis of (1-&gt;4)-beta-D-xylosidic linkages in xylans.</text>
        <dbReference type="EC" id="3.2.1.8"/>
    </reaction>
</comment>
<dbReference type="InterPro" id="IPR044846">
    <property type="entry name" value="GH10"/>
</dbReference>
<sequence length="495" mass="55834">MKWIKVRLDGAGGVALPEAQLKTVYASGMDFEPDERRLRILPDGVVELAVAQCPYMLHAKLSLPLYGNIWVMAHNKGQGYTGDFVDFVTEAIRTYVFEAQERSVNIVLSPATKAHLDAALEFEHRANRGHDTGENRLYALSHAIYAAEGALFEAAQAKAFASPRSDLRLGCNFFRYSSPNSQYAKYFKQAFDFATLPFYAGRTVPEKDKYTYGYIDSALEFLEANKITPKGHPIWFGHAGVNPKWLYGQSFDDLKQSAREIARHHVETYRGRVDVWDAMNEAHDWANCFELSQDQLVELTRVCCDTLRESNDRATSIVNICLPFAEYVAGRFTCYGSLPEHLRSPQAYLKALLDAGVDFDAVGIQLYFPARDMVAVARMLDVFKQLGKPIHITEMGVNGGIRAKPGSTGGGQAWVSQQLGQSEGVWHGGWNERTQADWLEQFYTLAASRPEIQALTWWDFVEPSFSGNGAFLYEDENPREMFFRLLALKERIIKK</sequence>
<comment type="similarity">
    <text evidence="2">Belongs to the glycosyl hydrolase 10 (cellulase F) family.</text>
</comment>
<evidence type="ECO:0000256" key="4">
    <source>
        <dbReference type="ARBA" id="ARBA00022651"/>
    </source>
</evidence>
<keyword evidence="6 11" id="KW-0378">Hydrolase</keyword>
<dbReference type="InterPro" id="IPR001000">
    <property type="entry name" value="GH10_dom"/>
</dbReference>
<evidence type="ECO:0000256" key="1">
    <source>
        <dbReference type="ARBA" id="ARBA00000681"/>
    </source>
</evidence>
<dbReference type="Pfam" id="PF00331">
    <property type="entry name" value="Glyco_hydro_10"/>
    <property type="match status" value="1"/>
</dbReference>
<dbReference type="GO" id="GO:0045493">
    <property type="term" value="P:xylan catabolic process"/>
    <property type="evidence" value="ECO:0007669"/>
    <property type="project" value="UniProtKB-KW"/>
</dbReference>
<proteinExistence type="inferred from homology"/>
<protein>
    <recommendedName>
        <fullName evidence="3">endo-1,4-beta-xylanase</fullName>
        <ecNumber evidence="3">3.2.1.8</ecNumber>
    </recommendedName>
</protein>
<evidence type="ECO:0000256" key="2">
    <source>
        <dbReference type="ARBA" id="ARBA00007495"/>
    </source>
</evidence>
<evidence type="ECO:0000313" key="11">
    <source>
        <dbReference type="EMBL" id="QQZ02680.1"/>
    </source>
</evidence>
<dbReference type="PANTHER" id="PTHR31490:SF88">
    <property type="entry name" value="BETA-XYLANASE"/>
    <property type="match status" value="1"/>
</dbReference>
<dbReference type="Gene3D" id="3.20.20.80">
    <property type="entry name" value="Glycosidases"/>
    <property type="match status" value="1"/>
</dbReference>
<feature type="domain" description="GH10" evidence="10">
    <location>
        <begin position="161"/>
        <end position="488"/>
    </location>
</feature>
<dbReference type="PANTHER" id="PTHR31490">
    <property type="entry name" value="GLYCOSYL HYDROLASE"/>
    <property type="match status" value="1"/>
</dbReference>